<feature type="compositionally biased region" description="Low complexity" evidence="1">
    <location>
        <begin position="164"/>
        <end position="178"/>
    </location>
</feature>
<evidence type="ECO:0000313" key="2">
    <source>
        <dbReference type="EMBL" id="MBB4064150.1"/>
    </source>
</evidence>
<gene>
    <name evidence="2" type="ORF">GGR23_001327</name>
</gene>
<organism evidence="2 3">
    <name type="scientific">Gellertiella hungarica</name>
    <dbReference type="NCBI Taxonomy" id="1572859"/>
    <lineage>
        <taxon>Bacteria</taxon>
        <taxon>Pseudomonadati</taxon>
        <taxon>Pseudomonadota</taxon>
        <taxon>Alphaproteobacteria</taxon>
        <taxon>Hyphomicrobiales</taxon>
        <taxon>Rhizobiaceae</taxon>
        <taxon>Gellertiella</taxon>
    </lineage>
</organism>
<keyword evidence="2" id="KW-0969">Cilium</keyword>
<proteinExistence type="predicted"/>
<dbReference type="RefSeq" id="WP_183365388.1">
    <property type="nucleotide sequence ID" value="NZ_JACIEZ010000002.1"/>
</dbReference>
<feature type="region of interest" description="Disordered" evidence="1">
    <location>
        <begin position="150"/>
        <end position="178"/>
    </location>
</feature>
<accession>A0A7W6NK92</accession>
<dbReference type="EMBL" id="JACIEZ010000002">
    <property type="protein sequence ID" value="MBB4064150.1"/>
    <property type="molecule type" value="Genomic_DNA"/>
</dbReference>
<evidence type="ECO:0000256" key="1">
    <source>
        <dbReference type="SAM" id="MobiDB-lite"/>
    </source>
</evidence>
<keyword evidence="3" id="KW-1185">Reference proteome</keyword>
<keyword evidence="2" id="KW-0966">Cell projection</keyword>
<dbReference type="AlphaFoldDB" id="A0A7W6NK92"/>
<comment type="caution">
    <text evidence="2">The sequence shown here is derived from an EMBL/GenBank/DDBJ whole genome shotgun (WGS) entry which is preliminary data.</text>
</comment>
<reference evidence="2 3" key="1">
    <citation type="submission" date="2020-08" db="EMBL/GenBank/DDBJ databases">
        <title>Genomic Encyclopedia of Type Strains, Phase IV (KMG-IV): sequencing the most valuable type-strain genomes for metagenomic binning, comparative biology and taxonomic classification.</title>
        <authorList>
            <person name="Goeker M."/>
        </authorList>
    </citation>
    <scope>NUCLEOTIDE SEQUENCE [LARGE SCALE GENOMIC DNA]</scope>
    <source>
        <strain evidence="2 3">DSM 29853</strain>
    </source>
</reference>
<evidence type="ECO:0000313" key="3">
    <source>
        <dbReference type="Proteomes" id="UP000528286"/>
    </source>
</evidence>
<sequence length="178" mass="19442">MIKVVAAGIWVCIITLGAVYFSVQMATKPPVDEAAAKQASLEVVKGESITVPLLKDGQVSGYFISRISFMMDKEKLKGGELPLTEYMTDELFSLLVGNAMIDITDPKAFKLDEFKKMVKEDLNKRLGEEYIADVLVEQLDYLSKDDIRIGQSGGKAEPPTKIVAPEAIPSAEAAPKTE</sequence>
<name>A0A7W6NK92_9HYPH</name>
<protein>
    <submittedName>
        <fullName evidence="2">Flagellar basal body-associated protein FliL</fullName>
    </submittedName>
</protein>
<dbReference type="Proteomes" id="UP000528286">
    <property type="component" value="Unassembled WGS sequence"/>
</dbReference>
<keyword evidence="2" id="KW-0282">Flagellum</keyword>